<keyword evidence="2 5" id="KW-0689">Ribosomal protein</keyword>
<dbReference type="PANTHER" id="PTHR12534:SF0">
    <property type="entry name" value="SMALL RIBOSOMAL SUBUNIT PROTEIN US2M"/>
    <property type="match status" value="1"/>
</dbReference>
<dbReference type="HAMAP" id="MF_00291_B">
    <property type="entry name" value="Ribosomal_uS2_B"/>
    <property type="match status" value="1"/>
</dbReference>
<feature type="compositionally biased region" description="Basic and acidic residues" evidence="7">
    <location>
        <begin position="180"/>
        <end position="189"/>
    </location>
</feature>
<gene>
    <name evidence="5" type="primary">rpsB</name>
    <name evidence="8" type="ORF">CEO22_30</name>
</gene>
<dbReference type="PROSITE" id="PS00963">
    <property type="entry name" value="RIBOSOMAL_S2_2"/>
    <property type="match status" value="1"/>
</dbReference>
<dbReference type="InterPro" id="IPR023591">
    <property type="entry name" value="Ribosomal_uS2_flav_dom_sf"/>
</dbReference>
<dbReference type="AlphaFoldDB" id="A0A554JDT9"/>
<evidence type="ECO:0000256" key="7">
    <source>
        <dbReference type="SAM" id="MobiDB-lite"/>
    </source>
</evidence>
<feature type="region of interest" description="Disordered" evidence="7">
    <location>
        <begin position="180"/>
        <end position="215"/>
    </location>
</feature>
<dbReference type="Gene3D" id="3.40.50.10490">
    <property type="entry name" value="Glucose-6-phosphate isomerase like protein, domain 1"/>
    <property type="match status" value="1"/>
</dbReference>
<dbReference type="Gene3D" id="1.10.287.610">
    <property type="entry name" value="Helix hairpin bin"/>
    <property type="match status" value="1"/>
</dbReference>
<accession>A0A554JDT9</accession>
<keyword evidence="3 5" id="KW-0687">Ribonucleoprotein</keyword>
<dbReference type="EMBL" id="VMFD01000002">
    <property type="protein sequence ID" value="TSC66552.1"/>
    <property type="molecule type" value="Genomic_DNA"/>
</dbReference>
<evidence type="ECO:0000256" key="2">
    <source>
        <dbReference type="ARBA" id="ARBA00022980"/>
    </source>
</evidence>
<dbReference type="GO" id="GO:0006412">
    <property type="term" value="P:translation"/>
    <property type="evidence" value="ECO:0007669"/>
    <property type="project" value="UniProtKB-UniRule"/>
</dbReference>
<comment type="caution">
    <text evidence="8">The sequence shown here is derived from an EMBL/GenBank/DDBJ whole genome shotgun (WGS) entry which is preliminary data.</text>
</comment>
<dbReference type="CDD" id="cd01425">
    <property type="entry name" value="RPS2"/>
    <property type="match status" value="1"/>
</dbReference>
<evidence type="ECO:0000313" key="9">
    <source>
        <dbReference type="Proteomes" id="UP000316253"/>
    </source>
</evidence>
<dbReference type="Pfam" id="PF00318">
    <property type="entry name" value="Ribosomal_S2"/>
    <property type="match status" value="1"/>
</dbReference>
<reference evidence="8 9" key="1">
    <citation type="submission" date="2017-08" db="EMBL/GenBank/DDBJ databases">
        <title>Mechanisms for carbon and nitrogen cycling indicate functional differentiation within the Candidate Phyla Radiation.</title>
        <authorList>
            <person name="Danczak R.E."/>
            <person name="Johnston M.D."/>
            <person name="Kenah C."/>
            <person name="Slattery M."/>
            <person name="Wrighton K.C."/>
            <person name="Wilkins M.J."/>
        </authorList>
    </citation>
    <scope>NUCLEOTIDE SEQUENCE [LARGE SCALE GENOMIC DNA]</scope>
    <source>
        <strain evidence="8">Gr01-1014_85</strain>
    </source>
</reference>
<evidence type="ECO:0000313" key="8">
    <source>
        <dbReference type="EMBL" id="TSC66552.1"/>
    </source>
</evidence>
<evidence type="ECO:0000256" key="6">
    <source>
        <dbReference type="RuleBase" id="RU003631"/>
    </source>
</evidence>
<dbReference type="GO" id="GO:0022627">
    <property type="term" value="C:cytosolic small ribosomal subunit"/>
    <property type="evidence" value="ECO:0007669"/>
    <property type="project" value="TreeGrafter"/>
</dbReference>
<dbReference type="InterPro" id="IPR001865">
    <property type="entry name" value="Ribosomal_uS2"/>
</dbReference>
<dbReference type="GO" id="GO:0003735">
    <property type="term" value="F:structural constituent of ribosome"/>
    <property type="evidence" value="ECO:0007669"/>
    <property type="project" value="InterPro"/>
</dbReference>
<dbReference type="PANTHER" id="PTHR12534">
    <property type="entry name" value="30S RIBOSOMAL PROTEIN S2 PROKARYOTIC AND ORGANELLAR"/>
    <property type="match status" value="1"/>
</dbReference>
<protein>
    <recommendedName>
        <fullName evidence="4 5">Small ribosomal subunit protein uS2</fullName>
    </recommendedName>
</protein>
<comment type="similarity">
    <text evidence="1 5 6">Belongs to the universal ribosomal protein uS2 family.</text>
</comment>
<dbReference type="SUPFAM" id="SSF52313">
    <property type="entry name" value="Ribosomal protein S2"/>
    <property type="match status" value="1"/>
</dbReference>
<dbReference type="InterPro" id="IPR005706">
    <property type="entry name" value="Ribosomal_uS2_bac/mit/plastid"/>
</dbReference>
<organism evidence="8 9">
    <name type="scientific">Candidatus Berkelbacteria bacterium Gr01-1014_85</name>
    <dbReference type="NCBI Taxonomy" id="2017150"/>
    <lineage>
        <taxon>Bacteria</taxon>
        <taxon>Candidatus Berkelbacteria</taxon>
    </lineage>
</organism>
<evidence type="ECO:0000256" key="4">
    <source>
        <dbReference type="ARBA" id="ARBA00035256"/>
    </source>
</evidence>
<dbReference type="Proteomes" id="UP000316253">
    <property type="component" value="Unassembled WGS sequence"/>
</dbReference>
<dbReference type="InterPro" id="IPR018130">
    <property type="entry name" value="Ribosomal_uS2_CS"/>
</dbReference>
<evidence type="ECO:0000256" key="1">
    <source>
        <dbReference type="ARBA" id="ARBA00006242"/>
    </source>
</evidence>
<evidence type="ECO:0000256" key="5">
    <source>
        <dbReference type="HAMAP-Rule" id="MF_00291"/>
    </source>
</evidence>
<name>A0A554JDT9_9BACT</name>
<sequence length="215" mass="23212">METVEQAIKAVTEWAKQGKVLLMVGTKPQAAEIIRTEAERAHLPYIVERWPGGLLTNFDTVAESLKSLATNEARLEDATVNNLTKKERRVLTDKVKRASSVLGGMRHLKTTPDAMFVIDIVAEATAVAEAKRLGIPVIGLTDTNANPEIVDIAIPANDDAKQTIALITKTLVDAILRERPQAEPAKAETADDTSSVVEPATEPVTEPVAETVKEA</sequence>
<dbReference type="PRINTS" id="PR00395">
    <property type="entry name" value="RIBOSOMALS2"/>
</dbReference>
<dbReference type="NCBIfam" id="TIGR01011">
    <property type="entry name" value="rpsB_bact"/>
    <property type="match status" value="1"/>
</dbReference>
<evidence type="ECO:0000256" key="3">
    <source>
        <dbReference type="ARBA" id="ARBA00023274"/>
    </source>
</evidence>
<proteinExistence type="inferred from homology"/>